<evidence type="ECO:0000313" key="2">
    <source>
        <dbReference type="Proteomes" id="UP000192486"/>
    </source>
</evidence>
<accession>A0ABM6JS77</accession>
<keyword evidence="2" id="KW-1185">Reference proteome</keyword>
<dbReference type="RefSeq" id="WP_029054997.1">
    <property type="nucleotide sequence ID" value="NZ_CP015108.1"/>
</dbReference>
<sequence>MKKVFEAIYEGHRLQVENRWFTGEKLYVDGELHDENLGLAFRGTLNGRIRNKENESKSIKVTLGGFFSIHCKVFVDHVLVPSYQIKISD</sequence>
<organism evidence="1 2">
    <name type="scientific">Sporosarcina ureae</name>
    <dbReference type="NCBI Taxonomy" id="1571"/>
    <lineage>
        <taxon>Bacteria</taxon>
        <taxon>Bacillati</taxon>
        <taxon>Bacillota</taxon>
        <taxon>Bacilli</taxon>
        <taxon>Bacillales</taxon>
        <taxon>Caryophanaceae</taxon>
        <taxon>Sporosarcina</taxon>
    </lineage>
</organism>
<dbReference type="Proteomes" id="UP000192486">
    <property type="component" value="Chromosome"/>
</dbReference>
<protein>
    <submittedName>
        <fullName evidence="1">Uncharacterized protein</fullName>
    </submittedName>
</protein>
<proteinExistence type="predicted"/>
<gene>
    <name evidence="1" type="ORF">SporoS204_01630</name>
</gene>
<name>A0ABM6JS77_SPOUR</name>
<evidence type="ECO:0000313" key="1">
    <source>
        <dbReference type="EMBL" id="ARF12987.1"/>
    </source>
</evidence>
<dbReference type="EMBL" id="CP015108">
    <property type="protein sequence ID" value="ARF12987.1"/>
    <property type="molecule type" value="Genomic_DNA"/>
</dbReference>
<reference evidence="1 2" key="1">
    <citation type="submission" date="2016-04" db="EMBL/GenBank/DDBJ databases">
        <title>Comparative Genomics and Epigenetics of Sporosarcina ureae.</title>
        <authorList>
            <person name="Oliver A.S."/>
            <person name="Cooper K.K."/>
        </authorList>
    </citation>
    <scope>NUCLEOTIDE SEQUENCE [LARGE SCALE GENOMIC DNA]</scope>
    <source>
        <strain evidence="1 2">S204</strain>
    </source>
</reference>